<keyword evidence="8" id="KW-1185">Reference proteome</keyword>
<dbReference type="InterPro" id="IPR010559">
    <property type="entry name" value="Sig_transdc_His_kin_internal"/>
</dbReference>
<dbReference type="Gene3D" id="3.30.565.10">
    <property type="entry name" value="Histidine kinase-like ATPase, C-terminal domain"/>
    <property type="match status" value="1"/>
</dbReference>
<proteinExistence type="predicted"/>
<organism evidence="7 8">
    <name type="scientific">Cellulosilyticum lentocellum (strain ATCC 49066 / DSM 5427 / NCIMB 11756 / RHM5)</name>
    <name type="common">Clostridium lentocellum</name>
    <dbReference type="NCBI Taxonomy" id="642492"/>
    <lineage>
        <taxon>Bacteria</taxon>
        <taxon>Bacillati</taxon>
        <taxon>Bacillota</taxon>
        <taxon>Clostridia</taxon>
        <taxon>Lachnospirales</taxon>
        <taxon>Cellulosilyticaceae</taxon>
        <taxon>Cellulosilyticum</taxon>
    </lineage>
</organism>
<evidence type="ECO:0000313" key="7">
    <source>
        <dbReference type="EMBL" id="ADZ85664.1"/>
    </source>
</evidence>
<accession>F2JKE9</accession>
<name>F2JKE9_CELLD</name>
<keyword evidence="2" id="KW-0597">Phosphoprotein</keyword>
<feature type="transmembrane region" description="Helical" evidence="5">
    <location>
        <begin position="25"/>
        <end position="44"/>
    </location>
</feature>
<keyword evidence="3" id="KW-0808">Transferase</keyword>
<dbReference type="STRING" id="642492.Clole_3986"/>
<feature type="transmembrane region" description="Helical" evidence="5">
    <location>
        <begin position="291"/>
        <end position="310"/>
    </location>
</feature>
<dbReference type="Pfam" id="PF02518">
    <property type="entry name" value="HATPase_c"/>
    <property type="match status" value="1"/>
</dbReference>
<dbReference type="InterPro" id="IPR003660">
    <property type="entry name" value="HAMP_dom"/>
</dbReference>
<dbReference type="KEGG" id="cle:Clole_3986"/>
<feature type="domain" description="HAMP" evidence="6">
    <location>
        <begin position="312"/>
        <end position="366"/>
    </location>
</feature>
<dbReference type="GO" id="GO:0016020">
    <property type="term" value="C:membrane"/>
    <property type="evidence" value="ECO:0007669"/>
    <property type="project" value="UniProtKB-SubCell"/>
</dbReference>
<dbReference type="PANTHER" id="PTHR34220:SF7">
    <property type="entry name" value="SENSOR HISTIDINE KINASE YPDA"/>
    <property type="match status" value="1"/>
</dbReference>
<gene>
    <name evidence="7" type="ordered locus">Clole_3986</name>
</gene>
<dbReference type="PANTHER" id="PTHR34220">
    <property type="entry name" value="SENSOR HISTIDINE KINASE YPDA"/>
    <property type="match status" value="1"/>
</dbReference>
<dbReference type="GO" id="GO:0000155">
    <property type="term" value="F:phosphorelay sensor kinase activity"/>
    <property type="evidence" value="ECO:0007669"/>
    <property type="project" value="InterPro"/>
</dbReference>
<reference evidence="7 8" key="1">
    <citation type="journal article" date="2011" name="J. Bacteriol.">
        <title>Complete genome sequence of the cellulose-degrading bacterium Cellulosilyticum lentocellum.</title>
        <authorList>
            <consortium name="US DOE Joint Genome Institute"/>
            <person name="Miller D.A."/>
            <person name="Suen G."/>
            <person name="Bruce D."/>
            <person name="Copeland A."/>
            <person name="Cheng J.F."/>
            <person name="Detter C."/>
            <person name="Goodwin L.A."/>
            <person name="Han C.S."/>
            <person name="Hauser L.J."/>
            <person name="Land M.L."/>
            <person name="Lapidus A."/>
            <person name="Lucas S."/>
            <person name="Meincke L."/>
            <person name="Pitluck S."/>
            <person name="Tapia R."/>
            <person name="Teshima H."/>
            <person name="Woyke T."/>
            <person name="Fox B.G."/>
            <person name="Angert E.R."/>
            <person name="Currie C.R."/>
        </authorList>
    </citation>
    <scope>NUCLEOTIDE SEQUENCE [LARGE SCALE GENOMIC DNA]</scope>
    <source>
        <strain evidence="8">ATCC 49066 / DSM 5427 / NCIMB 11756 / RHM5</strain>
    </source>
</reference>
<dbReference type="InterPro" id="IPR003594">
    <property type="entry name" value="HATPase_dom"/>
</dbReference>
<evidence type="ECO:0000259" key="6">
    <source>
        <dbReference type="PROSITE" id="PS50885"/>
    </source>
</evidence>
<dbReference type="AlphaFoldDB" id="F2JKE9"/>
<protein>
    <submittedName>
        <fullName evidence="7">Integral membrane sensor signal transduction histidine kinase</fullName>
    </submittedName>
</protein>
<dbReference type="PROSITE" id="PS50885">
    <property type="entry name" value="HAMP"/>
    <property type="match status" value="1"/>
</dbReference>
<dbReference type="RefSeq" id="WP_013658937.1">
    <property type="nucleotide sequence ID" value="NC_015275.1"/>
</dbReference>
<dbReference type="InterPro" id="IPR036890">
    <property type="entry name" value="HATPase_C_sf"/>
</dbReference>
<dbReference type="SUPFAM" id="SSF55874">
    <property type="entry name" value="ATPase domain of HSP90 chaperone/DNA topoisomerase II/histidine kinase"/>
    <property type="match status" value="1"/>
</dbReference>
<evidence type="ECO:0000256" key="2">
    <source>
        <dbReference type="ARBA" id="ARBA00022553"/>
    </source>
</evidence>
<keyword evidence="5" id="KW-1133">Transmembrane helix</keyword>
<dbReference type="Proteomes" id="UP000008467">
    <property type="component" value="Chromosome"/>
</dbReference>
<dbReference type="Pfam" id="PF06580">
    <property type="entry name" value="His_kinase"/>
    <property type="match status" value="1"/>
</dbReference>
<comment type="subcellular location">
    <subcellularLocation>
        <location evidence="1">Membrane</location>
    </subcellularLocation>
</comment>
<dbReference type="InterPro" id="IPR050640">
    <property type="entry name" value="Bact_2-comp_sensor_kinase"/>
</dbReference>
<evidence type="ECO:0000313" key="8">
    <source>
        <dbReference type="Proteomes" id="UP000008467"/>
    </source>
</evidence>
<keyword evidence="5" id="KW-0472">Membrane</keyword>
<evidence type="ECO:0000256" key="3">
    <source>
        <dbReference type="ARBA" id="ARBA00022679"/>
    </source>
</evidence>
<keyword evidence="5" id="KW-0812">Transmembrane</keyword>
<dbReference type="eggNOG" id="COG2972">
    <property type="taxonomic scope" value="Bacteria"/>
</dbReference>
<evidence type="ECO:0000256" key="5">
    <source>
        <dbReference type="SAM" id="Phobius"/>
    </source>
</evidence>
<sequence>MSSSYKNVTEQKRIKSVSWVLVKSYLITMGFSLFFGMFLFQTILQREVNYKLQRGESEALNTVSYFITRQMQENERVSSDLATNLSFQYALSKEDESSTGLVNKLLRDSFVGRNNIRSIHIITKDGKIISEFREPSYLKDDKKFLKQFNLQAIDKEKGSAYWGINTNILEPKVGNTLYLARVIRSKAKLEPLGYLIVYLDPVQFNKDCEDVLKNISMQIMIKDSSGAIFKMPDNLAIDHLEEIVKWENDKYDYVKEDRKKYYYTVHEMPILNGMIVGLNTQARDNDNMSTILLFAVIMNIIFLSGASLIIRSKVVSPLKNIADKARVIGKQGKLDTRFTIDTGYVEVYDITCALDEMMEEIKGLVSEVKEREKLQKRLELSIINHQVKPHFLYNTLNTVSILIAIEEKESANELIKTLAKYYRACLSTGEDTITIEEELQIVKEYAKIAVIRNPNIVHITYDVDEEALKNKIPKITLQSLVENSIKYGIRKLGEPVNIHIDIKLDKSQNIMNISVEDDGVGISEEMIGKIMKGEKLEVKSGFGLKAIIARILLCYDLKDTNEVIEITSKCGEYTKILLKIPY</sequence>
<dbReference type="EMBL" id="CP002582">
    <property type="protein sequence ID" value="ADZ85664.1"/>
    <property type="molecule type" value="Genomic_DNA"/>
</dbReference>
<evidence type="ECO:0000256" key="4">
    <source>
        <dbReference type="ARBA" id="ARBA00022777"/>
    </source>
</evidence>
<dbReference type="HOGENOM" id="CLU_020473_6_1_9"/>
<keyword evidence="4 7" id="KW-0418">Kinase</keyword>
<evidence type="ECO:0000256" key="1">
    <source>
        <dbReference type="ARBA" id="ARBA00004370"/>
    </source>
</evidence>
<dbReference type="Gene3D" id="6.10.340.10">
    <property type="match status" value="1"/>
</dbReference>